<dbReference type="Gene3D" id="2.30.29.30">
    <property type="entry name" value="Pleckstrin-homology domain (PH domain)/Phosphotyrosine-binding domain (PTB)"/>
    <property type="match status" value="1"/>
</dbReference>
<reference evidence="4 5" key="1">
    <citation type="submission" date="2009-11" db="EMBL/GenBank/DDBJ databases">
        <title>Annotation of Allomyces macrogynus ATCC 38327.</title>
        <authorList>
            <consortium name="The Broad Institute Genome Sequencing Platform"/>
            <person name="Russ C."/>
            <person name="Cuomo C."/>
            <person name="Burger G."/>
            <person name="Gray M.W."/>
            <person name="Holland P.W.H."/>
            <person name="King N."/>
            <person name="Lang F.B.F."/>
            <person name="Roger A.J."/>
            <person name="Ruiz-Trillo I."/>
            <person name="Young S.K."/>
            <person name="Zeng Q."/>
            <person name="Gargeya S."/>
            <person name="Fitzgerald M."/>
            <person name="Haas B."/>
            <person name="Abouelleil A."/>
            <person name="Alvarado L."/>
            <person name="Arachchi H.M."/>
            <person name="Berlin A."/>
            <person name="Chapman S.B."/>
            <person name="Gearin G."/>
            <person name="Goldberg J."/>
            <person name="Griggs A."/>
            <person name="Gujja S."/>
            <person name="Hansen M."/>
            <person name="Heiman D."/>
            <person name="Howarth C."/>
            <person name="Larimer J."/>
            <person name="Lui A."/>
            <person name="MacDonald P.J.P."/>
            <person name="McCowen C."/>
            <person name="Montmayeur A."/>
            <person name="Murphy C."/>
            <person name="Neiman D."/>
            <person name="Pearson M."/>
            <person name="Priest M."/>
            <person name="Roberts A."/>
            <person name="Saif S."/>
            <person name="Shea T."/>
            <person name="Sisk P."/>
            <person name="Stolte C."/>
            <person name="Sykes S."/>
            <person name="Wortman J."/>
            <person name="Nusbaum C."/>
            <person name="Birren B."/>
        </authorList>
    </citation>
    <scope>NUCLEOTIDE SEQUENCE [LARGE SCALE GENOMIC DNA]</scope>
    <source>
        <strain evidence="4 5">ATCC 38327</strain>
    </source>
</reference>
<dbReference type="AlphaFoldDB" id="A0A0L0RZV9"/>
<gene>
    <name evidence="4" type="ORF">AMAG_01522</name>
</gene>
<keyword evidence="2" id="KW-0443">Lipid metabolism</keyword>
<evidence type="ECO:0000256" key="1">
    <source>
        <dbReference type="ARBA" id="ARBA00022801"/>
    </source>
</evidence>
<sequence>MTTSGIKINEADVAYFATSPTGILLRGWMWKRGAIQISSVPTFGPPSLAQFYKKRYFVLKGNLLFYFTDPEAKRPIGVILLEHCQVRTTPIPAGMEMGKCDIPPYHFRISFLSESSHRDYELAAPSDSERVQWIQLIASCNVEYMLNELKYLRRRLRALETANASGSPRQRPNSGALATARGGARPMSFVATGLPVVPASAILPSLQSLSPFAATKGGAQNGTSTGTPEIVEELDEDVEDDVEDEDYAPLDAADRALLASGNGQAAPDAKSMVYTPTTPCDHVLAFALRITASLPVSLPSLPNVTMTKDAFMYLSVQQARTGQATVTEWVPIKQFTSMSFFTTPGIFVNHPMDVRVMLVTPEFREYALASFTVHPRELAQYRLVLPFDGVDLAIGTLLWSCIPTPTLPARWPRPADPSAIVAAAYAQWYQYNGATLVREETCESPWVLDVPRQLLRCWIAQEQRVIRDFSDLVPHAPDIHVTRLRQLDIHKQLLCYFEDELRALDVLSAKDGAHRLRRSVEKTPQHLQMVALNCTVQRLRVMPASESPDTACDAATTYSVITVGAPTAHALAGSGTPPPEAETDKLVAYHATTVSNRRKSELRSQYDAFVTAVKELQRVADLVPSGAADADAFPRILDTVTRVAKDLAAKVVMVAQSLRDLDEDALGGYQAHVNEVGCQLLEEWVPLAAVRGQQVVLMPNDATSMAQFAETVATLADRIGLAHDGAIALLDHHRLLIDAKYSAPTTWQATRRRQDWVFAQALGALVTAFEETVQGWVDHDRADLWGTWVAIGWLFQFESLLTPQGDELAMLVDMKAALLDVERSVSLALHALAENGETMPTSLGPVAADRVVISGERGDVTVSLGVPAAFLAKVPRRDTRAKVRPVLFTQGINDQPSLATVFGGATAAAKAQDAINRQSYDKLQLYVEALKTHVAQLYGDSHANAVRAYNDYLGMLVGHLDPILRGSEIKLAGYMSTVVDESALSGGSSLAGPGLTGVGSGAGAGSGSSSSTPVAAGLRRMLGAVTGSAAAAATGAGRGKNTDILAMAAHITRVIASAAHVPSLKLEHAHVHDRLPAFGAHPALATRATTCKSAKDRTGMAVTLEECLVLQAAHMLSPGDLEGLLTAMRACGPRRTNVRRNIGGREGAYAFHAVQWTLLPRLYRPPRYTISDACSRRRAACAREWGRGGGGSRADVVRECRASQYLDTAPSPCI</sequence>
<dbReference type="PANTHER" id="PTHR12187:SF11">
    <property type="entry name" value="PHOSPHATIDYLINOSITOL-3,4-BISPHOSPHATE 4-PHOSPHATASE"/>
    <property type="match status" value="1"/>
</dbReference>
<dbReference type="GO" id="GO:0005737">
    <property type="term" value="C:cytoplasm"/>
    <property type="evidence" value="ECO:0007669"/>
    <property type="project" value="TreeGrafter"/>
</dbReference>
<keyword evidence="5" id="KW-1185">Reference proteome</keyword>
<dbReference type="OrthoDB" id="159395at2759"/>
<dbReference type="InterPro" id="IPR011993">
    <property type="entry name" value="PH-like_dom_sf"/>
</dbReference>
<evidence type="ECO:0000256" key="2">
    <source>
        <dbReference type="ARBA" id="ARBA00023098"/>
    </source>
</evidence>
<dbReference type="SUPFAM" id="SSF50729">
    <property type="entry name" value="PH domain-like"/>
    <property type="match status" value="1"/>
</dbReference>
<dbReference type="VEuPathDB" id="FungiDB:AMAG_01522"/>
<dbReference type="STRING" id="578462.A0A0L0RZV9"/>
<dbReference type="Pfam" id="PF00169">
    <property type="entry name" value="PH"/>
    <property type="match status" value="1"/>
</dbReference>
<proteinExistence type="predicted"/>
<accession>A0A0L0RZV9</accession>
<evidence type="ECO:0000313" key="4">
    <source>
        <dbReference type="EMBL" id="KNE55636.1"/>
    </source>
</evidence>
<dbReference type="EMBL" id="GG745329">
    <property type="protein sequence ID" value="KNE55636.1"/>
    <property type="molecule type" value="Genomic_DNA"/>
</dbReference>
<dbReference type="SMART" id="SM00233">
    <property type="entry name" value="PH"/>
    <property type="match status" value="1"/>
</dbReference>
<name>A0A0L0RZV9_ALLM3</name>
<feature type="domain" description="PH" evidence="3">
    <location>
        <begin position="22"/>
        <end position="142"/>
    </location>
</feature>
<dbReference type="eggNOG" id="KOG4428">
    <property type="taxonomic scope" value="Eukaryota"/>
</dbReference>
<evidence type="ECO:0000259" key="3">
    <source>
        <dbReference type="PROSITE" id="PS50003"/>
    </source>
</evidence>
<evidence type="ECO:0000313" key="5">
    <source>
        <dbReference type="Proteomes" id="UP000054350"/>
    </source>
</evidence>
<reference evidence="5" key="2">
    <citation type="submission" date="2009-11" db="EMBL/GenBank/DDBJ databases">
        <title>The Genome Sequence of Allomyces macrogynus strain ATCC 38327.</title>
        <authorList>
            <consortium name="The Broad Institute Genome Sequencing Platform"/>
            <person name="Russ C."/>
            <person name="Cuomo C."/>
            <person name="Shea T."/>
            <person name="Young S.K."/>
            <person name="Zeng Q."/>
            <person name="Koehrsen M."/>
            <person name="Haas B."/>
            <person name="Borodovsky M."/>
            <person name="Guigo R."/>
            <person name="Alvarado L."/>
            <person name="Berlin A."/>
            <person name="Borenstein D."/>
            <person name="Chen Z."/>
            <person name="Engels R."/>
            <person name="Freedman E."/>
            <person name="Gellesch M."/>
            <person name="Goldberg J."/>
            <person name="Griggs A."/>
            <person name="Gujja S."/>
            <person name="Heiman D."/>
            <person name="Hepburn T."/>
            <person name="Howarth C."/>
            <person name="Jen D."/>
            <person name="Larson L."/>
            <person name="Lewis B."/>
            <person name="Mehta T."/>
            <person name="Park D."/>
            <person name="Pearson M."/>
            <person name="Roberts A."/>
            <person name="Saif S."/>
            <person name="Shenoy N."/>
            <person name="Sisk P."/>
            <person name="Stolte C."/>
            <person name="Sykes S."/>
            <person name="Walk T."/>
            <person name="White J."/>
            <person name="Yandava C."/>
            <person name="Burger G."/>
            <person name="Gray M.W."/>
            <person name="Holland P.W.H."/>
            <person name="King N."/>
            <person name="Lang F.B.F."/>
            <person name="Roger A.J."/>
            <person name="Ruiz-Trillo I."/>
            <person name="Lander E."/>
            <person name="Nusbaum C."/>
        </authorList>
    </citation>
    <scope>NUCLEOTIDE SEQUENCE [LARGE SCALE GENOMIC DNA]</scope>
    <source>
        <strain evidence="5">ATCC 38327</strain>
    </source>
</reference>
<dbReference type="GO" id="GO:0016316">
    <property type="term" value="F:phosphatidylinositol-3,4-bisphosphate 4-phosphatase activity"/>
    <property type="evidence" value="ECO:0007669"/>
    <property type="project" value="InterPro"/>
</dbReference>
<organism evidence="4 5">
    <name type="scientific">Allomyces macrogynus (strain ATCC 38327)</name>
    <name type="common">Allomyces javanicus var. macrogynus</name>
    <dbReference type="NCBI Taxonomy" id="578462"/>
    <lineage>
        <taxon>Eukaryota</taxon>
        <taxon>Fungi</taxon>
        <taxon>Fungi incertae sedis</taxon>
        <taxon>Blastocladiomycota</taxon>
        <taxon>Blastocladiomycetes</taxon>
        <taxon>Blastocladiales</taxon>
        <taxon>Blastocladiaceae</taxon>
        <taxon>Allomyces</taxon>
    </lineage>
</organism>
<dbReference type="Proteomes" id="UP000054350">
    <property type="component" value="Unassembled WGS sequence"/>
</dbReference>
<dbReference type="InterPro" id="IPR001849">
    <property type="entry name" value="PH_domain"/>
</dbReference>
<keyword evidence="1" id="KW-0378">Hydrolase</keyword>
<protein>
    <recommendedName>
        <fullName evidence="3">PH domain-containing protein</fullName>
    </recommendedName>
</protein>
<dbReference type="PROSITE" id="PS50003">
    <property type="entry name" value="PH_DOMAIN"/>
    <property type="match status" value="1"/>
</dbReference>
<dbReference type="PANTHER" id="PTHR12187">
    <property type="entry name" value="AGAP000124-PA"/>
    <property type="match status" value="1"/>
</dbReference>
<dbReference type="InterPro" id="IPR039034">
    <property type="entry name" value="INPP4"/>
</dbReference>